<accession>X1A7P0</accession>
<organism evidence="1">
    <name type="scientific">marine sediment metagenome</name>
    <dbReference type="NCBI Taxonomy" id="412755"/>
    <lineage>
        <taxon>unclassified sequences</taxon>
        <taxon>metagenomes</taxon>
        <taxon>ecological metagenomes</taxon>
    </lineage>
</organism>
<feature type="non-terminal residue" evidence="1">
    <location>
        <position position="1"/>
    </location>
</feature>
<evidence type="ECO:0000313" key="1">
    <source>
        <dbReference type="EMBL" id="GAG77734.1"/>
    </source>
</evidence>
<sequence>DKDFKDSIWEKLGYSKYLCPTCNTHLRKSMSNLICLNACHLPVHWQKRFDKQMQDVVKQKGEKQQSTRTKVEVS</sequence>
<reference evidence="1" key="1">
    <citation type="journal article" date="2014" name="Front. Microbiol.">
        <title>High frequency of phylogenetically diverse reductive dehalogenase-homologous genes in deep subseafloor sedimentary metagenomes.</title>
        <authorList>
            <person name="Kawai M."/>
            <person name="Futagami T."/>
            <person name="Toyoda A."/>
            <person name="Takaki Y."/>
            <person name="Nishi S."/>
            <person name="Hori S."/>
            <person name="Arai W."/>
            <person name="Tsubouchi T."/>
            <person name="Morono Y."/>
            <person name="Uchiyama I."/>
            <person name="Ito T."/>
            <person name="Fujiyama A."/>
            <person name="Inagaki F."/>
            <person name="Takami H."/>
        </authorList>
    </citation>
    <scope>NUCLEOTIDE SEQUENCE</scope>
    <source>
        <strain evidence="1">Expedition CK06-06</strain>
    </source>
</reference>
<gene>
    <name evidence="1" type="ORF">S01H4_23409</name>
</gene>
<proteinExistence type="predicted"/>
<name>X1A7P0_9ZZZZ</name>
<comment type="caution">
    <text evidence="1">The sequence shown here is derived from an EMBL/GenBank/DDBJ whole genome shotgun (WGS) entry which is preliminary data.</text>
</comment>
<dbReference type="EMBL" id="BART01010855">
    <property type="protein sequence ID" value="GAG77734.1"/>
    <property type="molecule type" value="Genomic_DNA"/>
</dbReference>
<dbReference type="AlphaFoldDB" id="X1A7P0"/>
<protein>
    <submittedName>
        <fullName evidence="1">Uncharacterized protein</fullName>
    </submittedName>
</protein>